<proteinExistence type="predicted"/>
<keyword evidence="3" id="KW-1185">Reference proteome</keyword>
<accession>A0ABQ5CWM6</accession>
<reference evidence="2" key="2">
    <citation type="submission" date="2022-01" db="EMBL/GenBank/DDBJ databases">
        <authorList>
            <person name="Yamashiro T."/>
            <person name="Shiraishi A."/>
            <person name="Satake H."/>
            <person name="Nakayama K."/>
        </authorList>
    </citation>
    <scope>NUCLEOTIDE SEQUENCE</scope>
</reference>
<sequence length="147" mass="15965">MECGLDMVVDQWYFVVESGGSMPTDDYEQSHLLSSGTIPDPQDPERNIQLASTGLPFTLDEGTRKSQPFPEGTTTDPKDSVGNKQPINMGLPSTVSDKGMAKTTLLSKGPLRDKDSEGNKSPVDMEPINPTIAHLLWIGAKYQVALD</sequence>
<gene>
    <name evidence="2" type="ORF">Tco_0911232</name>
</gene>
<evidence type="ECO:0000313" key="2">
    <source>
        <dbReference type="EMBL" id="GJT30957.1"/>
    </source>
</evidence>
<feature type="region of interest" description="Disordered" evidence="1">
    <location>
        <begin position="25"/>
        <end position="126"/>
    </location>
</feature>
<reference evidence="2" key="1">
    <citation type="journal article" date="2022" name="Int. J. Mol. Sci.">
        <title>Draft Genome of Tanacetum Coccineum: Genomic Comparison of Closely Related Tanacetum-Family Plants.</title>
        <authorList>
            <person name="Yamashiro T."/>
            <person name="Shiraishi A."/>
            <person name="Nakayama K."/>
            <person name="Satake H."/>
        </authorList>
    </citation>
    <scope>NUCLEOTIDE SEQUENCE</scope>
</reference>
<feature type="compositionally biased region" description="Polar residues" evidence="1">
    <location>
        <begin position="82"/>
        <end position="96"/>
    </location>
</feature>
<comment type="caution">
    <text evidence="2">The sequence shown here is derived from an EMBL/GenBank/DDBJ whole genome shotgun (WGS) entry which is preliminary data.</text>
</comment>
<evidence type="ECO:0000256" key="1">
    <source>
        <dbReference type="SAM" id="MobiDB-lite"/>
    </source>
</evidence>
<name>A0ABQ5CWM6_9ASTR</name>
<dbReference type="Proteomes" id="UP001151760">
    <property type="component" value="Unassembled WGS sequence"/>
</dbReference>
<organism evidence="2 3">
    <name type="scientific">Tanacetum coccineum</name>
    <dbReference type="NCBI Taxonomy" id="301880"/>
    <lineage>
        <taxon>Eukaryota</taxon>
        <taxon>Viridiplantae</taxon>
        <taxon>Streptophyta</taxon>
        <taxon>Embryophyta</taxon>
        <taxon>Tracheophyta</taxon>
        <taxon>Spermatophyta</taxon>
        <taxon>Magnoliopsida</taxon>
        <taxon>eudicotyledons</taxon>
        <taxon>Gunneridae</taxon>
        <taxon>Pentapetalae</taxon>
        <taxon>asterids</taxon>
        <taxon>campanulids</taxon>
        <taxon>Asterales</taxon>
        <taxon>Asteraceae</taxon>
        <taxon>Asteroideae</taxon>
        <taxon>Anthemideae</taxon>
        <taxon>Anthemidinae</taxon>
        <taxon>Tanacetum</taxon>
    </lineage>
</organism>
<evidence type="ECO:0000313" key="3">
    <source>
        <dbReference type="Proteomes" id="UP001151760"/>
    </source>
</evidence>
<protein>
    <submittedName>
        <fullName evidence="2">Uncharacterized protein</fullName>
    </submittedName>
</protein>
<dbReference type="EMBL" id="BQNB010014666">
    <property type="protein sequence ID" value="GJT30957.1"/>
    <property type="molecule type" value="Genomic_DNA"/>
</dbReference>